<gene>
    <name evidence="1" type="ORF">Q9L58_009828</name>
</gene>
<organism evidence="1 2">
    <name type="scientific">Discina gigas</name>
    <dbReference type="NCBI Taxonomy" id="1032678"/>
    <lineage>
        <taxon>Eukaryota</taxon>
        <taxon>Fungi</taxon>
        <taxon>Dikarya</taxon>
        <taxon>Ascomycota</taxon>
        <taxon>Pezizomycotina</taxon>
        <taxon>Pezizomycetes</taxon>
        <taxon>Pezizales</taxon>
        <taxon>Discinaceae</taxon>
        <taxon>Discina</taxon>
    </lineage>
</organism>
<accession>A0ABR3G5W2</accession>
<dbReference type="Proteomes" id="UP001447188">
    <property type="component" value="Unassembled WGS sequence"/>
</dbReference>
<dbReference type="InterPro" id="IPR032675">
    <property type="entry name" value="LRR_dom_sf"/>
</dbReference>
<name>A0ABR3G5W2_9PEZI</name>
<evidence type="ECO:0008006" key="3">
    <source>
        <dbReference type="Google" id="ProtNLM"/>
    </source>
</evidence>
<dbReference type="EMBL" id="JBBBZM010000267">
    <property type="protein sequence ID" value="KAL0631320.1"/>
    <property type="molecule type" value="Genomic_DNA"/>
</dbReference>
<dbReference type="Gene3D" id="3.80.10.10">
    <property type="entry name" value="Ribonuclease Inhibitor"/>
    <property type="match status" value="1"/>
</dbReference>
<sequence length="581" mass="65276">MGSLLELPLDVLGLILREIRTKRDLQTLCLVCSTLRTLAIPSLYRSVDLPVEDAVLSPKHIKCFLATQNDGVRFIKHLRVLGDWTYHEATKLFRSSQRMRLVNVMVLLLLQRTAKNQLQSFEWLLPSSMSPDVIHQLQAHQSNLRKVSWKYEATLNGLSDVDLLRLPRLSSLSAQNITTVDQIEYVQRWITSCSSLRKLEISTQWNHVLKPCIDAINWENGDLDNPVKCFFRGIIERSEHRPRWLKLIRAARSSWDSGVGLDDVSSIAERMEEMIDPHHPFDHRLQLDSLKLADFPFSSSTPQLSRAINLYQLSSLTLQACPEINCFLDSWRSSSAINLKKLHLLLAAPREDPSSAPRIAASVNKFLGAFAGLQSLVLLSRVHTRHPFDDLSRHSSTLRRLVLDLKTSARSRICIKHDRLIELYRSYRRLTELAVSVLFSQSILIQLGLLAKQLTTLHILNTRRSNSDAISRLADATVIATTAVTAGPTAPLRILCMATAPSADDSNTDDDGGVSAAVAMDIGGDYRWGCDSKDVFYVQRAVNILGSSVPILTRIGVEKAVELQRGRVRVLKVGWGVWGFS</sequence>
<evidence type="ECO:0000313" key="1">
    <source>
        <dbReference type="EMBL" id="KAL0631320.1"/>
    </source>
</evidence>
<proteinExistence type="predicted"/>
<evidence type="ECO:0000313" key="2">
    <source>
        <dbReference type="Proteomes" id="UP001447188"/>
    </source>
</evidence>
<keyword evidence="2" id="KW-1185">Reference proteome</keyword>
<protein>
    <recommendedName>
        <fullName evidence="3">F-box domain-containing protein</fullName>
    </recommendedName>
</protein>
<reference evidence="1 2" key="1">
    <citation type="submission" date="2024-02" db="EMBL/GenBank/DDBJ databases">
        <title>Discinaceae phylogenomics.</title>
        <authorList>
            <person name="Dirks A.C."/>
            <person name="James T.Y."/>
        </authorList>
    </citation>
    <scope>NUCLEOTIDE SEQUENCE [LARGE SCALE GENOMIC DNA]</scope>
    <source>
        <strain evidence="1 2">ACD0624</strain>
    </source>
</reference>
<comment type="caution">
    <text evidence="1">The sequence shown here is derived from an EMBL/GenBank/DDBJ whole genome shotgun (WGS) entry which is preliminary data.</text>
</comment>